<protein>
    <submittedName>
        <fullName evidence="5">Metalloregulator ArsR/SmtB family transcription factor</fullName>
    </submittedName>
</protein>
<dbReference type="PANTHER" id="PTHR43132">
    <property type="entry name" value="ARSENICAL RESISTANCE OPERON REPRESSOR ARSR-RELATED"/>
    <property type="match status" value="1"/>
</dbReference>
<gene>
    <name evidence="5" type="ORF">GHK86_19215</name>
</gene>
<evidence type="ECO:0000259" key="4">
    <source>
        <dbReference type="PROSITE" id="PS50987"/>
    </source>
</evidence>
<dbReference type="InterPro" id="IPR036390">
    <property type="entry name" value="WH_DNA-bd_sf"/>
</dbReference>
<feature type="domain" description="HTH arsR-type" evidence="4">
    <location>
        <begin position="22"/>
        <end position="116"/>
    </location>
</feature>
<name>A0ABW9QZR4_9ACTN</name>
<dbReference type="SMART" id="SM00418">
    <property type="entry name" value="HTH_ARSR"/>
    <property type="match status" value="1"/>
</dbReference>
<comment type="caution">
    <text evidence="5">The sequence shown here is derived from an EMBL/GenBank/DDBJ whole genome shotgun (WGS) entry which is preliminary data.</text>
</comment>
<dbReference type="Pfam" id="PF01022">
    <property type="entry name" value="HTH_5"/>
    <property type="match status" value="1"/>
</dbReference>
<keyword evidence="6" id="KW-1185">Reference proteome</keyword>
<evidence type="ECO:0000256" key="3">
    <source>
        <dbReference type="ARBA" id="ARBA00023163"/>
    </source>
</evidence>
<dbReference type="NCBIfam" id="NF033788">
    <property type="entry name" value="HTH_metalloreg"/>
    <property type="match status" value="1"/>
</dbReference>
<accession>A0ABW9QZR4</accession>
<dbReference type="PRINTS" id="PR00778">
    <property type="entry name" value="HTHARSR"/>
</dbReference>
<evidence type="ECO:0000256" key="1">
    <source>
        <dbReference type="ARBA" id="ARBA00023015"/>
    </source>
</evidence>
<dbReference type="SUPFAM" id="SSF46785">
    <property type="entry name" value="Winged helix' DNA-binding domain"/>
    <property type="match status" value="1"/>
</dbReference>
<evidence type="ECO:0000313" key="5">
    <source>
        <dbReference type="EMBL" id="MST34843.1"/>
    </source>
</evidence>
<dbReference type="InterPro" id="IPR011991">
    <property type="entry name" value="ArsR-like_HTH"/>
</dbReference>
<dbReference type="PROSITE" id="PS50987">
    <property type="entry name" value="HTH_ARSR_2"/>
    <property type="match status" value="1"/>
</dbReference>
<dbReference type="EMBL" id="WJHE01001251">
    <property type="protein sequence ID" value="MST34843.1"/>
    <property type="molecule type" value="Genomic_DNA"/>
</dbReference>
<dbReference type="PANTHER" id="PTHR43132:SF8">
    <property type="entry name" value="HTH-TYPE TRANSCRIPTIONAL REGULATOR KMTR"/>
    <property type="match status" value="1"/>
</dbReference>
<keyword evidence="2" id="KW-0238">DNA-binding</keyword>
<reference evidence="5 6" key="1">
    <citation type="submission" date="2019-11" db="EMBL/GenBank/DDBJ databases">
        <title>Acidiferrimicrobium australis gen. nov., sp. nov., an acidophilic and obligately heterotrophic, member of the Actinobacteria that catalyses dissimilatory oxido- reduction of iron isolated from metal-rich acidic water in Chile.</title>
        <authorList>
            <person name="Gonzalez D."/>
            <person name="Huber K."/>
            <person name="Hedrich S."/>
            <person name="Rojas-Villalobos C."/>
            <person name="Quatrini R."/>
            <person name="Dinamarca M.A."/>
            <person name="Schwarz A."/>
            <person name="Canales C."/>
            <person name="Nancucheo I."/>
        </authorList>
    </citation>
    <scope>NUCLEOTIDE SEQUENCE [LARGE SCALE GENOMIC DNA]</scope>
    <source>
        <strain evidence="5 6">USS-CCA1</strain>
    </source>
</reference>
<dbReference type="CDD" id="cd00090">
    <property type="entry name" value="HTH_ARSR"/>
    <property type="match status" value="1"/>
</dbReference>
<evidence type="ECO:0000313" key="6">
    <source>
        <dbReference type="Proteomes" id="UP000437736"/>
    </source>
</evidence>
<keyword evidence="1" id="KW-0805">Transcription regulation</keyword>
<proteinExistence type="predicted"/>
<dbReference type="Gene3D" id="1.10.10.10">
    <property type="entry name" value="Winged helix-like DNA-binding domain superfamily/Winged helix DNA-binding domain"/>
    <property type="match status" value="1"/>
</dbReference>
<dbReference type="InterPro" id="IPR051011">
    <property type="entry name" value="Metal_resp_trans_reg"/>
</dbReference>
<keyword evidence="3" id="KW-0804">Transcription</keyword>
<dbReference type="InterPro" id="IPR036388">
    <property type="entry name" value="WH-like_DNA-bd_sf"/>
</dbReference>
<sequence length="123" mass="13177">MARSEHSGAPAAPVAPAAVELPSDGQVRAAVTAFAMLAEPTRLRLLWLVSAEELDVSSLAARLATSVSIVSAHLAKLRLAGLVETRKDGRHVLYRARDTHVRRLIAEAMFHADHQITGAADHD</sequence>
<dbReference type="InterPro" id="IPR001845">
    <property type="entry name" value="HTH_ArsR_DNA-bd_dom"/>
</dbReference>
<dbReference type="Proteomes" id="UP000437736">
    <property type="component" value="Unassembled WGS sequence"/>
</dbReference>
<organism evidence="5 6">
    <name type="scientific">Acidiferrimicrobium australe</name>
    <dbReference type="NCBI Taxonomy" id="2664430"/>
    <lineage>
        <taxon>Bacteria</taxon>
        <taxon>Bacillati</taxon>
        <taxon>Actinomycetota</taxon>
        <taxon>Acidimicrobiia</taxon>
        <taxon>Acidimicrobiales</taxon>
        <taxon>Acidimicrobiaceae</taxon>
        <taxon>Acidiferrimicrobium</taxon>
    </lineage>
</organism>
<evidence type="ECO:0000256" key="2">
    <source>
        <dbReference type="ARBA" id="ARBA00023125"/>
    </source>
</evidence>